<dbReference type="InterPro" id="IPR010064">
    <property type="entry name" value="HK97-gp10_tail"/>
</dbReference>
<evidence type="ECO:0000313" key="1">
    <source>
        <dbReference type="EMBL" id="MBS9335002.1"/>
    </source>
</evidence>
<sequence>MAIILRLRTVPILIAHQPFMGWNIVADFEVKFDGFDDLIKRIDEVGKMQEAKAIVKESTVNVARKSQELVPVGYGERYPVKSKKPAGYVGGTLKRSQKVTITDYTGMISFNTDYAAYQEYGTRYQTARKYLGTPFIKERNSFISKLKRLAK</sequence>
<reference evidence="1 2" key="1">
    <citation type="submission" date="2020-02" db="EMBL/GenBank/DDBJ databases">
        <title>Fructobacillus sp. isolated from paper mulberry of Taiwan.</title>
        <authorList>
            <person name="Lin S.-T."/>
        </authorList>
    </citation>
    <scope>NUCLEOTIDE SEQUENCE [LARGE SCALE GENOMIC DNA]</scope>
    <source>
        <strain evidence="1 2">M1-10</strain>
    </source>
</reference>
<proteinExistence type="predicted"/>
<evidence type="ECO:0000313" key="2">
    <source>
        <dbReference type="Proteomes" id="UP001519418"/>
    </source>
</evidence>
<comment type="caution">
    <text evidence="1">The sequence shown here is derived from an EMBL/GenBank/DDBJ whole genome shotgun (WGS) entry which is preliminary data.</text>
</comment>
<name>A0ABS5QQ08_9LACO</name>
<dbReference type="EMBL" id="JAAMFI010000001">
    <property type="protein sequence ID" value="MBS9335002.1"/>
    <property type="molecule type" value="Genomic_DNA"/>
</dbReference>
<gene>
    <name evidence="1" type="ORF">G6R27_02970</name>
</gene>
<accession>A0ABS5QQ08</accession>
<organism evidence="1 2">
    <name type="scientific">Fructobacillus papyriferae</name>
    <dbReference type="NCBI Taxonomy" id="2713171"/>
    <lineage>
        <taxon>Bacteria</taxon>
        <taxon>Bacillati</taxon>
        <taxon>Bacillota</taxon>
        <taxon>Bacilli</taxon>
        <taxon>Lactobacillales</taxon>
        <taxon>Lactobacillaceae</taxon>
        <taxon>Fructobacillus</taxon>
    </lineage>
</organism>
<dbReference type="Proteomes" id="UP001519418">
    <property type="component" value="Unassembled WGS sequence"/>
</dbReference>
<keyword evidence="2" id="KW-1185">Reference proteome</keyword>
<protein>
    <recommendedName>
        <fullName evidence="3">Phage protein, HK97 gp10 family</fullName>
    </recommendedName>
</protein>
<evidence type="ECO:0008006" key="3">
    <source>
        <dbReference type="Google" id="ProtNLM"/>
    </source>
</evidence>
<dbReference type="RefSeq" id="WP_114636135.1">
    <property type="nucleotide sequence ID" value="NZ_JAAMFI010000001.1"/>
</dbReference>
<dbReference type="NCBIfam" id="TIGR01725">
    <property type="entry name" value="phge_HK97_gp10"/>
    <property type="match status" value="1"/>
</dbReference>